<dbReference type="Gene3D" id="1.10.287.110">
    <property type="entry name" value="DnaJ domain"/>
    <property type="match status" value="1"/>
</dbReference>
<proteinExistence type="predicted"/>
<dbReference type="SMART" id="SM00271">
    <property type="entry name" value="DnaJ"/>
    <property type="match status" value="1"/>
</dbReference>
<dbReference type="EMBL" id="JAPXFL010000001">
    <property type="protein sequence ID" value="KAK9512807.1"/>
    <property type="molecule type" value="Genomic_DNA"/>
</dbReference>
<dbReference type="GO" id="GO:0034975">
    <property type="term" value="P:protein folding in endoplasmic reticulum"/>
    <property type="evidence" value="ECO:0007669"/>
    <property type="project" value="TreeGrafter"/>
</dbReference>
<name>A0AAW1DR54_9HEMI</name>
<evidence type="ECO:0000313" key="11">
    <source>
        <dbReference type="Proteomes" id="UP001461498"/>
    </source>
</evidence>
<keyword evidence="5" id="KW-0256">Endoplasmic reticulum</keyword>
<dbReference type="GO" id="GO:0051787">
    <property type="term" value="F:misfolded protein binding"/>
    <property type="evidence" value="ECO:0007669"/>
    <property type="project" value="TreeGrafter"/>
</dbReference>
<keyword evidence="11" id="KW-1185">Reference proteome</keyword>
<reference evidence="10 11" key="1">
    <citation type="submission" date="2022-12" db="EMBL/GenBank/DDBJ databases">
        <title>Chromosome-level genome assembly of true bugs.</title>
        <authorList>
            <person name="Ma L."/>
            <person name="Li H."/>
        </authorList>
    </citation>
    <scope>NUCLEOTIDE SEQUENCE [LARGE SCALE GENOMIC DNA]</scope>
    <source>
        <strain evidence="10">Lab_2022b</strain>
    </source>
</reference>
<feature type="signal peptide" evidence="8">
    <location>
        <begin position="1"/>
        <end position="30"/>
    </location>
</feature>
<dbReference type="Pfam" id="PF00226">
    <property type="entry name" value="DnaJ"/>
    <property type="match status" value="1"/>
</dbReference>
<dbReference type="SUPFAM" id="SSF48452">
    <property type="entry name" value="TPR-like"/>
    <property type="match status" value="1"/>
</dbReference>
<organism evidence="10 11">
    <name type="scientific">Rhynocoris fuscipes</name>
    <dbReference type="NCBI Taxonomy" id="488301"/>
    <lineage>
        <taxon>Eukaryota</taxon>
        <taxon>Metazoa</taxon>
        <taxon>Ecdysozoa</taxon>
        <taxon>Arthropoda</taxon>
        <taxon>Hexapoda</taxon>
        <taxon>Insecta</taxon>
        <taxon>Pterygota</taxon>
        <taxon>Neoptera</taxon>
        <taxon>Paraneoptera</taxon>
        <taxon>Hemiptera</taxon>
        <taxon>Heteroptera</taxon>
        <taxon>Panheteroptera</taxon>
        <taxon>Cimicomorpha</taxon>
        <taxon>Reduviidae</taxon>
        <taxon>Harpactorinae</taxon>
        <taxon>Harpactorini</taxon>
        <taxon>Rhynocoris</taxon>
    </lineage>
</organism>
<dbReference type="Pfam" id="PF13181">
    <property type="entry name" value="TPR_8"/>
    <property type="match status" value="2"/>
</dbReference>
<dbReference type="GO" id="GO:0005788">
    <property type="term" value="C:endoplasmic reticulum lumen"/>
    <property type="evidence" value="ECO:0007669"/>
    <property type="project" value="UniProtKB-SubCell"/>
</dbReference>
<evidence type="ECO:0000256" key="2">
    <source>
        <dbReference type="ARBA" id="ARBA00022729"/>
    </source>
</evidence>
<dbReference type="AlphaFoldDB" id="A0AAW1DR54"/>
<dbReference type="PRINTS" id="PR00625">
    <property type="entry name" value="JDOMAIN"/>
</dbReference>
<dbReference type="InterPro" id="IPR036869">
    <property type="entry name" value="J_dom_sf"/>
</dbReference>
<dbReference type="InterPro" id="IPR019734">
    <property type="entry name" value="TPR_rpt"/>
</dbReference>
<sequence length="491" mass="56032">MEYWQSSPFKICSAWVFFLALDTFLGVTRGTNQDEINKHLLMGGDLLARGNLQDALSHFHAAVEGDPKNYLTYFKRGTVYLAMGKPKFAILDLNKVLEIKPDFTGARYQRAQVLLKQGNLEAAKEDFMHIFQTENNGDAYNNYIRAETLQSEIASAEAYIRDNDHISAVNLLSSIIEACPWSSYLRELRSQCYVALNDPVSAILDLRSTTKLQSDNTDGLYKLSILHYQLGQAQESLREVRECLKLDPEHKDCFPHYKKVKKVDKYLSDAQQASDSKDYESCISSASKILKTEAKVPMIKFAAHSKLCYCYLHAGKPSASIDACTEALKISREPEVLCDRAEAYTDNEMYDEALKDYYEVIDANGNYHRAKEGVQKVQKLQKQSEKRDYYKILGVKRSASKREIIKAYRKAAQQWHPDNFPEGAEKKAAEKKFIDIAAAKEVLTNEDKRAKFDQGEDPLDPESGNHQGFNPFQEFHHFHSGTPFTFKFHFN</sequence>
<dbReference type="PROSITE" id="PS50005">
    <property type="entry name" value="TPR"/>
    <property type="match status" value="3"/>
</dbReference>
<dbReference type="InterPro" id="IPR001623">
    <property type="entry name" value="DnaJ_domain"/>
</dbReference>
<keyword evidence="2 8" id="KW-0732">Signal</keyword>
<comment type="subcellular location">
    <subcellularLocation>
        <location evidence="1">Endoplasmic reticulum lumen</location>
    </subcellularLocation>
</comment>
<evidence type="ECO:0000256" key="1">
    <source>
        <dbReference type="ARBA" id="ARBA00004319"/>
    </source>
</evidence>
<evidence type="ECO:0000256" key="5">
    <source>
        <dbReference type="ARBA" id="ARBA00022824"/>
    </source>
</evidence>
<dbReference type="FunFam" id="1.25.40.10:FF:000224">
    <property type="entry name" value="DnaJ and TPR domain protein"/>
    <property type="match status" value="1"/>
</dbReference>
<dbReference type="CDD" id="cd06257">
    <property type="entry name" value="DnaJ"/>
    <property type="match status" value="1"/>
</dbReference>
<dbReference type="PANTHER" id="PTHR44140:SF2">
    <property type="entry name" value="LD25575P"/>
    <property type="match status" value="1"/>
</dbReference>
<accession>A0AAW1DR54</accession>
<dbReference type="Proteomes" id="UP001461498">
    <property type="component" value="Unassembled WGS sequence"/>
</dbReference>
<dbReference type="SMART" id="SM00028">
    <property type="entry name" value="TPR"/>
    <property type="match status" value="7"/>
</dbReference>
<evidence type="ECO:0000256" key="3">
    <source>
        <dbReference type="ARBA" id="ARBA00022737"/>
    </source>
</evidence>
<evidence type="ECO:0000313" key="10">
    <source>
        <dbReference type="EMBL" id="KAK9512807.1"/>
    </source>
</evidence>
<dbReference type="SUPFAM" id="SSF46565">
    <property type="entry name" value="Chaperone J-domain"/>
    <property type="match status" value="1"/>
</dbReference>
<dbReference type="PANTHER" id="PTHR44140">
    <property type="entry name" value="LD25575P"/>
    <property type="match status" value="1"/>
</dbReference>
<feature type="repeat" description="TPR" evidence="6">
    <location>
        <begin position="217"/>
        <end position="250"/>
    </location>
</feature>
<comment type="caution">
    <text evidence="10">The sequence shown here is derived from an EMBL/GenBank/DDBJ whole genome shotgun (WGS) entry which is preliminary data.</text>
</comment>
<protein>
    <recommendedName>
        <fullName evidence="9">J domain-containing protein</fullName>
    </recommendedName>
</protein>
<dbReference type="Pfam" id="PF13432">
    <property type="entry name" value="TPR_16"/>
    <property type="match status" value="1"/>
</dbReference>
<gene>
    <name evidence="10" type="ORF">O3M35_001141</name>
</gene>
<evidence type="ECO:0000259" key="9">
    <source>
        <dbReference type="PROSITE" id="PS50076"/>
    </source>
</evidence>
<keyword evidence="4 6" id="KW-0802">TPR repeat</keyword>
<feature type="domain" description="J" evidence="9">
    <location>
        <begin position="388"/>
        <end position="456"/>
    </location>
</feature>
<dbReference type="InterPro" id="IPR011990">
    <property type="entry name" value="TPR-like_helical_dom_sf"/>
</dbReference>
<keyword evidence="3" id="KW-0677">Repeat</keyword>
<evidence type="ECO:0000256" key="7">
    <source>
        <dbReference type="SAM" id="MobiDB-lite"/>
    </source>
</evidence>
<feature type="repeat" description="TPR" evidence="6">
    <location>
        <begin position="70"/>
        <end position="103"/>
    </location>
</feature>
<evidence type="ECO:0000256" key="8">
    <source>
        <dbReference type="SAM" id="SignalP"/>
    </source>
</evidence>
<feature type="region of interest" description="Disordered" evidence="7">
    <location>
        <begin position="447"/>
        <end position="466"/>
    </location>
</feature>
<dbReference type="FunFam" id="1.10.287.110:FF:000015">
    <property type="entry name" value="dnaJ homolog subfamily C member 3"/>
    <property type="match status" value="1"/>
</dbReference>
<feature type="chain" id="PRO_5043676726" description="J domain-containing protein" evidence="8">
    <location>
        <begin position="31"/>
        <end position="491"/>
    </location>
</feature>
<dbReference type="InterPro" id="IPR051727">
    <property type="entry name" value="DnaJ_C3_Co-chaperones"/>
</dbReference>
<dbReference type="Gene3D" id="1.25.40.10">
    <property type="entry name" value="Tetratricopeptide repeat domain"/>
    <property type="match status" value="1"/>
</dbReference>
<feature type="repeat" description="TPR" evidence="6">
    <location>
        <begin position="36"/>
        <end position="69"/>
    </location>
</feature>
<evidence type="ECO:0000256" key="4">
    <source>
        <dbReference type="ARBA" id="ARBA00022803"/>
    </source>
</evidence>
<dbReference type="GO" id="GO:0051087">
    <property type="term" value="F:protein-folding chaperone binding"/>
    <property type="evidence" value="ECO:0007669"/>
    <property type="project" value="TreeGrafter"/>
</dbReference>
<dbReference type="PROSITE" id="PS50076">
    <property type="entry name" value="DNAJ_2"/>
    <property type="match status" value="1"/>
</dbReference>
<evidence type="ECO:0000256" key="6">
    <source>
        <dbReference type="PROSITE-ProRule" id="PRU00339"/>
    </source>
</evidence>